<name>A0A1Y2HPT8_9FUNG</name>
<dbReference type="PANTHER" id="PTHR43606">
    <property type="entry name" value="PHOSPHATASE, PUTATIVE (AFU_ORTHOLOGUE AFUA_6G08710)-RELATED"/>
    <property type="match status" value="1"/>
</dbReference>
<feature type="domain" description="Phospholipase D N-terminal" evidence="4">
    <location>
        <begin position="133"/>
        <end position="224"/>
    </location>
</feature>
<dbReference type="SUPFAM" id="SSF56300">
    <property type="entry name" value="Metallo-dependent phosphatases"/>
    <property type="match status" value="1"/>
</dbReference>
<dbReference type="Proteomes" id="UP000193411">
    <property type="component" value="Unassembled WGS sequence"/>
</dbReference>
<organism evidence="5 6">
    <name type="scientific">Catenaria anguillulae PL171</name>
    <dbReference type="NCBI Taxonomy" id="765915"/>
    <lineage>
        <taxon>Eukaryota</taxon>
        <taxon>Fungi</taxon>
        <taxon>Fungi incertae sedis</taxon>
        <taxon>Blastocladiomycota</taxon>
        <taxon>Blastocladiomycetes</taxon>
        <taxon>Blastocladiales</taxon>
        <taxon>Catenariaceae</taxon>
        <taxon>Catenaria</taxon>
    </lineage>
</organism>
<evidence type="ECO:0000256" key="1">
    <source>
        <dbReference type="SAM" id="MobiDB-lite"/>
    </source>
</evidence>
<dbReference type="Pfam" id="PF09423">
    <property type="entry name" value="PhoD"/>
    <property type="match status" value="1"/>
</dbReference>
<dbReference type="InterPro" id="IPR032093">
    <property type="entry name" value="PhoD_N"/>
</dbReference>
<evidence type="ECO:0000259" key="3">
    <source>
        <dbReference type="Pfam" id="PF09423"/>
    </source>
</evidence>
<protein>
    <submittedName>
        <fullName evidence="5">PhoD-like phosphatase-domain-containing protein</fullName>
    </submittedName>
</protein>
<evidence type="ECO:0000259" key="4">
    <source>
        <dbReference type="Pfam" id="PF16655"/>
    </source>
</evidence>
<dbReference type="Gene3D" id="3.60.21.70">
    <property type="entry name" value="PhoD-like phosphatase"/>
    <property type="match status" value="1"/>
</dbReference>
<comment type="caution">
    <text evidence="5">The sequence shown here is derived from an EMBL/GenBank/DDBJ whole genome shotgun (WGS) entry which is preliminary data.</text>
</comment>
<feature type="compositionally biased region" description="Polar residues" evidence="1">
    <location>
        <begin position="80"/>
        <end position="96"/>
    </location>
</feature>
<dbReference type="InterPro" id="IPR018946">
    <property type="entry name" value="PhoD-like_MPP"/>
</dbReference>
<reference evidence="5 6" key="1">
    <citation type="submission" date="2016-07" db="EMBL/GenBank/DDBJ databases">
        <title>Pervasive Adenine N6-methylation of Active Genes in Fungi.</title>
        <authorList>
            <consortium name="DOE Joint Genome Institute"/>
            <person name="Mondo S.J."/>
            <person name="Dannebaum R.O."/>
            <person name="Kuo R.C."/>
            <person name="Labutti K."/>
            <person name="Haridas S."/>
            <person name="Kuo A."/>
            <person name="Salamov A."/>
            <person name="Ahrendt S.R."/>
            <person name="Lipzen A."/>
            <person name="Sullivan W."/>
            <person name="Andreopoulos W.B."/>
            <person name="Clum A."/>
            <person name="Lindquist E."/>
            <person name="Daum C."/>
            <person name="Ramamoorthy G.K."/>
            <person name="Gryganskyi A."/>
            <person name="Culley D."/>
            <person name="Magnuson J.K."/>
            <person name="James T.Y."/>
            <person name="O'Malley M.A."/>
            <person name="Stajich J.E."/>
            <person name="Spatafora J.W."/>
            <person name="Visel A."/>
            <person name="Grigoriev I.V."/>
        </authorList>
    </citation>
    <scope>NUCLEOTIDE SEQUENCE [LARGE SCALE GENOMIC DNA]</scope>
    <source>
        <strain evidence="5 6">PL171</strain>
    </source>
</reference>
<dbReference type="EMBL" id="MCFL01000024">
    <property type="protein sequence ID" value="ORZ35132.1"/>
    <property type="molecule type" value="Genomic_DNA"/>
</dbReference>
<keyword evidence="6" id="KW-1185">Reference proteome</keyword>
<gene>
    <name evidence="5" type="ORF">BCR44DRAFT_1461414</name>
</gene>
<dbReference type="Gene3D" id="2.60.40.380">
    <property type="entry name" value="Purple acid phosphatase-like, N-terminal"/>
    <property type="match status" value="1"/>
</dbReference>
<dbReference type="AlphaFoldDB" id="A0A1Y2HPT8"/>
<dbReference type="STRING" id="765915.A0A1Y2HPT8"/>
<dbReference type="InterPro" id="IPR029052">
    <property type="entry name" value="Metallo-depent_PP-like"/>
</dbReference>
<proteinExistence type="predicted"/>
<dbReference type="OrthoDB" id="29024at2759"/>
<feature type="domain" description="PhoD-like phosphatase metallophosphatase" evidence="3">
    <location>
        <begin position="237"/>
        <end position="581"/>
    </location>
</feature>
<feature type="region of interest" description="Disordered" evidence="1">
    <location>
        <begin position="74"/>
        <end position="114"/>
    </location>
</feature>
<feature type="chain" id="PRO_5012688883" evidence="2">
    <location>
        <begin position="24"/>
        <end position="618"/>
    </location>
</feature>
<dbReference type="PANTHER" id="PTHR43606:SF7">
    <property type="entry name" value="PHOSPHATASE, PUTATIVE (AFU_ORTHOLOGUE AFUA_6G08710)-RELATED"/>
    <property type="match status" value="1"/>
</dbReference>
<evidence type="ECO:0000313" key="5">
    <source>
        <dbReference type="EMBL" id="ORZ35132.1"/>
    </source>
</evidence>
<sequence>MHFYLLPLVSLLAIALFGSSVMGESSSDRESVVFNPNALLDNVDANLAFQSPFTNVPQLAVPLNDRHAMTLLGHAPRSRQMATANPQPRRNTQDTPSAGRVPNPDDPDSFGDEFMHGRRRRNRFQHPPVSFEHGVASGDPLESSVIIWTKITNRGPRSSPVVVQYEVSQDAQFRRQPVFRGTVLTSDDVDYVVKVDVKGLSPRTTYFYRFKSGDAVSPIAETKTLPRETDQVNELNLAIVTCSNMAHGWFHSYDRIAERKEVDVVVGLGDYIYEYDLKSYPSPIKALPATRNPVPAKNIVTLTDYRQRHAQYKTDKALQRMHAVKPFVAIWDDHEFADNTWNDGAPDHDPTRDGPFSQRKFAAARAFHEYMPIRPQNAKDDMYRVYRKFSFGTLADVILMDTRADGRDEQARGNRGTRRLISKDQEAWLYGNLEGSRAEWKVVAQQVLFAPVLQRILGWEIPLTSDTWMGYPAARDGLLNFVNQRRINNTLILTGDFHASYVSNLFADKSKYDKHTGHGSVMTEYVTPSTTSSTPMSDKRWKHKLAAPVLKWFNKGAQWVDLYRHGYVLQTYTRSKVTTRYMMVEDVKSYGGGREYLAAHMEQASGANRITSMEVKDD</sequence>
<dbReference type="Pfam" id="PF16655">
    <property type="entry name" value="PhoD_N"/>
    <property type="match status" value="1"/>
</dbReference>
<keyword evidence="2" id="KW-0732">Signal</keyword>
<dbReference type="InterPro" id="IPR038607">
    <property type="entry name" value="PhoD-like_sf"/>
</dbReference>
<dbReference type="InterPro" id="IPR052900">
    <property type="entry name" value="Phospholipid_Metab_Enz"/>
</dbReference>
<evidence type="ECO:0000313" key="6">
    <source>
        <dbReference type="Proteomes" id="UP000193411"/>
    </source>
</evidence>
<evidence type="ECO:0000256" key="2">
    <source>
        <dbReference type="SAM" id="SignalP"/>
    </source>
</evidence>
<dbReference type="CDD" id="cd07389">
    <property type="entry name" value="MPP_PhoD"/>
    <property type="match status" value="1"/>
</dbReference>
<feature type="signal peptide" evidence="2">
    <location>
        <begin position="1"/>
        <end position="23"/>
    </location>
</feature>
<accession>A0A1Y2HPT8</accession>